<evidence type="ECO:0000256" key="4">
    <source>
        <dbReference type="ARBA" id="ARBA00022723"/>
    </source>
</evidence>
<name>X0SHP7_9ZZZZ</name>
<dbReference type="Pfam" id="PF13450">
    <property type="entry name" value="NAD_binding_8"/>
    <property type="match status" value="1"/>
</dbReference>
<keyword evidence="5" id="KW-0285">Flavoprotein</keyword>
<dbReference type="Pfam" id="PF12831">
    <property type="entry name" value="FAD_oxidored"/>
    <property type="match status" value="1"/>
</dbReference>
<evidence type="ECO:0000256" key="5">
    <source>
        <dbReference type="ARBA" id="ARBA00022827"/>
    </source>
</evidence>
<dbReference type="SUPFAM" id="SSF46548">
    <property type="entry name" value="alpha-helical ferredoxin"/>
    <property type="match status" value="1"/>
</dbReference>
<dbReference type="PANTHER" id="PTHR43498:SF1">
    <property type="entry name" value="COB--COM HETERODISULFIDE REDUCTASE IRON-SULFUR SUBUNIT A"/>
    <property type="match status" value="1"/>
</dbReference>
<evidence type="ECO:0000256" key="7">
    <source>
        <dbReference type="ARBA" id="ARBA00023004"/>
    </source>
</evidence>
<dbReference type="Gene3D" id="3.50.50.60">
    <property type="entry name" value="FAD/NAD(P)-binding domain"/>
    <property type="match status" value="1"/>
</dbReference>
<dbReference type="InterPro" id="IPR036188">
    <property type="entry name" value="FAD/NAD-bd_sf"/>
</dbReference>
<dbReference type="AlphaFoldDB" id="X0SHP7"/>
<dbReference type="InterPro" id="IPR017896">
    <property type="entry name" value="4Fe4S_Fe-S-bd"/>
</dbReference>
<dbReference type="EMBL" id="BARS01005909">
    <property type="protein sequence ID" value="GAF80524.1"/>
    <property type="molecule type" value="Genomic_DNA"/>
</dbReference>
<gene>
    <name evidence="10" type="ORF">S01H1_11586</name>
</gene>
<feature type="non-terminal residue" evidence="10">
    <location>
        <position position="318"/>
    </location>
</feature>
<dbReference type="PROSITE" id="PS51379">
    <property type="entry name" value="4FE4S_FER_2"/>
    <property type="match status" value="1"/>
</dbReference>
<evidence type="ECO:0000313" key="10">
    <source>
        <dbReference type="EMBL" id="GAF80524.1"/>
    </source>
</evidence>
<dbReference type="PRINTS" id="PR00419">
    <property type="entry name" value="ADXRDTASE"/>
</dbReference>
<keyword evidence="6" id="KW-0560">Oxidoreductase</keyword>
<keyword evidence="8" id="KW-0411">Iron-sulfur</keyword>
<dbReference type="InterPro" id="IPR028261">
    <property type="entry name" value="DPD_II"/>
</dbReference>
<reference evidence="10" key="1">
    <citation type="journal article" date="2014" name="Front. Microbiol.">
        <title>High frequency of phylogenetically diverse reductive dehalogenase-homologous genes in deep subseafloor sedimentary metagenomes.</title>
        <authorList>
            <person name="Kawai M."/>
            <person name="Futagami T."/>
            <person name="Toyoda A."/>
            <person name="Takaki Y."/>
            <person name="Nishi S."/>
            <person name="Hori S."/>
            <person name="Arai W."/>
            <person name="Tsubouchi T."/>
            <person name="Morono Y."/>
            <person name="Uchiyama I."/>
            <person name="Ito T."/>
            <person name="Fujiyama A."/>
            <person name="Inagaki F."/>
            <person name="Takami H."/>
        </authorList>
    </citation>
    <scope>NUCLEOTIDE SEQUENCE</scope>
    <source>
        <strain evidence="10">Expedition CK06-06</strain>
    </source>
</reference>
<evidence type="ECO:0000256" key="3">
    <source>
        <dbReference type="ARBA" id="ARBA00022485"/>
    </source>
</evidence>
<dbReference type="Gene3D" id="3.40.50.720">
    <property type="entry name" value="NAD(P)-binding Rossmann-like Domain"/>
    <property type="match status" value="1"/>
</dbReference>
<dbReference type="SUPFAM" id="SSF51971">
    <property type="entry name" value="Nucleotide-binding domain"/>
    <property type="match status" value="1"/>
</dbReference>
<evidence type="ECO:0000259" key="9">
    <source>
        <dbReference type="PROSITE" id="PS51379"/>
    </source>
</evidence>
<accession>X0SHP7</accession>
<sequence length="318" mass="34364">MSKKTKQFEPGADGKVGAVMVVGGGIGGIEASLDLADSGYKVYLVETSPSIGGTMAQLDKTFPTNDCSMCILSPKLVECGRHLNIDNINYSEILEVSGEAGNFQVKVNCRSRYVDAGKCTGCGDCEEACPVELEDEFNTGLSMRKAIYRPFPQAYPNVFTIDKRERGPCSTACPGGINIQGFIALIHAGKFKEALGVIRESIAFPSVCGRVCHHPCEDECKRGEYDTPLSIMALKRFAADRCGEEELHLPEKEEERPHKVAIIGAGPAGLSAAFELSKKGYPVDVFEALPEPGGMLAVGIPDYRLPRGVLRKEIDRIV</sequence>
<evidence type="ECO:0000256" key="6">
    <source>
        <dbReference type="ARBA" id="ARBA00023002"/>
    </source>
</evidence>
<dbReference type="InterPro" id="IPR017900">
    <property type="entry name" value="4Fe4S_Fe_S_CS"/>
</dbReference>
<dbReference type="Pfam" id="PF14691">
    <property type="entry name" value="Fer4_20"/>
    <property type="match status" value="1"/>
</dbReference>
<dbReference type="PANTHER" id="PTHR43498">
    <property type="entry name" value="FERREDOXIN:COB-COM HETERODISULFIDE REDUCTASE SUBUNIT A"/>
    <property type="match status" value="1"/>
</dbReference>
<keyword evidence="4" id="KW-0479">Metal-binding</keyword>
<organism evidence="10">
    <name type="scientific">marine sediment metagenome</name>
    <dbReference type="NCBI Taxonomy" id="412755"/>
    <lineage>
        <taxon>unclassified sequences</taxon>
        <taxon>metagenomes</taxon>
        <taxon>ecological metagenomes</taxon>
    </lineage>
</organism>
<comment type="caution">
    <text evidence="10">The sequence shown here is derived from an EMBL/GenBank/DDBJ whole genome shotgun (WGS) entry which is preliminary data.</text>
</comment>
<feature type="domain" description="4Fe-4S ferredoxin-type" evidence="9">
    <location>
        <begin position="110"/>
        <end position="140"/>
    </location>
</feature>
<dbReference type="SUPFAM" id="SSF51905">
    <property type="entry name" value="FAD/NAD(P)-binding domain"/>
    <property type="match status" value="1"/>
</dbReference>
<evidence type="ECO:0000256" key="2">
    <source>
        <dbReference type="ARBA" id="ARBA00006561"/>
    </source>
</evidence>
<keyword evidence="3" id="KW-0004">4Fe-4S</keyword>
<dbReference type="GO" id="GO:0016491">
    <property type="term" value="F:oxidoreductase activity"/>
    <property type="evidence" value="ECO:0007669"/>
    <property type="project" value="UniProtKB-KW"/>
</dbReference>
<keyword evidence="7" id="KW-0408">Iron</keyword>
<comment type="cofactor">
    <cofactor evidence="1">
        <name>FAD</name>
        <dbReference type="ChEBI" id="CHEBI:57692"/>
    </cofactor>
</comment>
<dbReference type="GO" id="GO:0046872">
    <property type="term" value="F:metal ion binding"/>
    <property type="evidence" value="ECO:0007669"/>
    <property type="project" value="UniProtKB-KW"/>
</dbReference>
<dbReference type="Gene3D" id="1.10.1060.10">
    <property type="entry name" value="Alpha-helical ferredoxin"/>
    <property type="match status" value="1"/>
</dbReference>
<dbReference type="GO" id="GO:0051539">
    <property type="term" value="F:4 iron, 4 sulfur cluster binding"/>
    <property type="evidence" value="ECO:0007669"/>
    <property type="project" value="UniProtKB-KW"/>
</dbReference>
<dbReference type="InterPro" id="IPR009051">
    <property type="entry name" value="Helical_ferredxn"/>
</dbReference>
<dbReference type="InterPro" id="IPR039650">
    <property type="entry name" value="HdrA-like"/>
</dbReference>
<protein>
    <recommendedName>
        <fullName evidence="9">4Fe-4S ferredoxin-type domain-containing protein</fullName>
    </recommendedName>
</protein>
<keyword evidence="5" id="KW-0274">FAD</keyword>
<evidence type="ECO:0000256" key="1">
    <source>
        <dbReference type="ARBA" id="ARBA00001974"/>
    </source>
</evidence>
<comment type="similarity">
    <text evidence="2">Belongs to the HdrA family.</text>
</comment>
<evidence type="ECO:0000256" key="8">
    <source>
        <dbReference type="ARBA" id="ARBA00023014"/>
    </source>
</evidence>
<proteinExistence type="inferred from homology"/>
<dbReference type="Pfam" id="PF00037">
    <property type="entry name" value="Fer4"/>
    <property type="match status" value="1"/>
</dbReference>
<dbReference type="PROSITE" id="PS00198">
    <property type="entry name" value="4FE4S_FER_1"/>
    <property type="match status" value="1"/>
</dbReference>